<evidence type="ECO:0000313" key="3">
    <source>
        <dbReference type="EMBL" id="KAA6430693.1"/>
    </source>
</evidence>
<dbReference type="GO" id="GO:0006629">
    <property type="term" value="P:lipid metabolic process"/>
    <property type="evidence" value="ECO:0007669"/>
    <property type="project" value="InterPro"/>
</dbReference>
<dbReference type="Proteomes" id="UP000323866">
    <property type="component" value="Unassembled WGS sequence"/>
</dbReference>
<evidence type="ECO:0000259" key="2">
    <source>
        <dbReference type="PROSITE" id="PS51704"/>
    </source>
</evidence>
<dbReference type="OrthoDB" id="384721at2"/>
<sequence>MRTVTPFTLLFCFFFIGLFPQAMAQQQITLTNYTFKPGSIEVGKVVVLPGTKGKVILKGASANSFTLDKDNTLIAKKPLSEPWVDVVLAIEQEQSTRQETFRIVKDEFLANGVIAHRGAFKNTGATENSIGALQHAIRLGCAGSEFDVHMSSDSVLFVHHDHDVNGIHIEKTPAADLAKLKLPNGEYLPTLKAYLLTGLNQNKTKLILEIKPSAISKARGQALAQKVVELVQKHQAQGWVDYISFDYDILKKVLELEPYAKVAYLNGEKAPAELAKDNLYGLDYNLAVLQKNPHWIKEAHRLGLTVNAWTVNSPEMMDWLLERRADFITTNEPEILLEKVKKLKTK</sequence>
<reference evidence="3 4" key="2">
    <citation type="submission" date="2019-09" db="EMBL/GenBank/DDBJ databases">
        <title>A bacterium isolated from glacier soil.</title>
        <authorList>
            <person name="Liu Q."/>
        </authorList>
    </citation>
    <scope>NUCLEOTIDE SEQUENCE [LARGE SCALE GENOMIC DNA]</scope>
    <source>
        <strain evidence="3 4">MDT1-10-3</strain>
    </source>
</reference>
<comment type="caution">
    <text evidence="3">The sequence shown here is derived from an EMBL/GenBank/DDBJ whole genome shotgun (WGS) entry which is preliminary data.</text>
</comment>
<dbReference type="PANTHER" id="PTHR46211:SF1">
    <property type="entry name" value="GLYCEROPHOSPHODIESTER PHOSPHODIESTERASE, CYTOPLASMIC"/>
    <property type="match status" value="1"/>
</dbReference>
<gene>
    <name evidence="3" type="ORF">FOE74_19690</name>
</gene>
<name>A0A5M8Q5S9_9BACT</name>
<dbReference type="InterPro" id="IPR030395">
    <property type="entry name" value="GP_PDE_dom"/>
</dbReference>
<dbReference type="Pfam" id="PF03009">
    <property type="entry name" value="GDPD"/>
    <property type="match status" value="1"/>
</dbReference>
<keyword evidence="1" id="KW-0732">Signal</keyword>
<accession>A0A5M8Q5S9</accession>
<dbReference type="PROSITE" id="PS51704">
    <property type="entry name" value="GP_PDE"/>
    <property type="match status" value="1"/>
</dbReference>
<protein>
    <submittedName>
        <fullName evidence="3">Glycerophosphodiester phosphodiesterase</fullName>
    </submittedName>
</protein>
<dbReference type="EMBL" id="VKKZ01000025">
    <property type="protein sequence ID" value="KAA6430693.1"/>
    <property type="molecule type" value="Genomic_DNA"/>
</dbReference>
<proteinExistence type="predicted"/>
<dbReference type="Gene3D" id="3.20.20.190">
    <property type="entry name" value="Phosphatidylinositol (PI) phosphodiesterase"/>
    <property type="match status" value="1"/>
</dbReference>
<dbReference type="GO" id="GO:0008081">
    <property type="term" value="F:phosphoric diester hydrolase activity"/>
    <property type="evidence" value="ECO:0007669"/>
    <property type="project" value="InterPro"/>
</dbReference>
<dbReference type="SUPFAM" id="SSF51695">
    <property type="entry name" value="PLC-like phosphodiesterases"/>
    <property type="match status" value="1"/>
</dbReference>
<feature type="signal peptide" evidence="1">
    <location>
        <begin position="1"/>
        <end position="24"/>
    </location>
</feature>
<dbReference type="PANTHER" id="PTHR46211">
    <property type="entry name" value="GLYCEROPHOSPHORYL DIESTER PHOSPHODIESTERASE"/>
    <property type="match status" value="1"/>
</dbReference>
<feature type="domain" description="GP-PDE" evidence="2">
    <location>
        <begin position="111"/>
        <end position="340"/>
    </location>
</feature>
<reference evidence="3 4" key="1">
    <citation type="submission" date="2019-07" db="EMBL/GenBank/DDBJ databases">
        <authorList>
            <person name="Qu J.-H."/>
        </authorList>
    </citation>
    <scope>NUCLEOTIDE SEQUENCE [LARGE SCALE GENOMIC DNA]</scope>
    <source>
        <strain evidence="3 4">MDT1-10-3</strain>
    </source>
</reference>
<feature type="chain" id="PRO_5024374781" evidence="1">
    <location>
        <begin position="25"/>
        <end position="346"/>
    </location>
</feature>
<dbReference type="InterPro" id="IPR017946">
    <property type="entry name" value="PLC-like_Pdiesterase_TIM-brl"/>
</dbReference>
<dbReference type="AlphaFoldDB" id="A0A5M8Q5S9"/>
<organism evidence="3 4">
    <name type="scientific">Rufibacter glacialis</name>
    <dbReference type="NCBI Taxonomy" id="1259555"/>
    <lineage>
        <taxon>Bacteria</taxon>
        <taxon>Pseudomonadati</taxon>
        <taxon>Bacteroidota</taxon>
        <taxon>Cytophagia</taxon>
        <taxon>Cytophagales</taxon>
        <taxon>Hymenobacteraceae</taxon>
        <taxon>Rufibacter</taxon>
    </lineage>
</organism>
<evidence type="ECO:0000313" key="4">
    <source>
        <dbReference type="Proteomes" id="UP000323866"/>
    </source>
</evidence>
<evidence type="ECO:0000256" key="1">
    <source>
        <dbReference type="SAM" id="SignalP"/>
    </source>
</evidence>